<reference evidence="2 3" key="1">
    <citation type="submission" date="2015-06" db="EMBL/GenBank/DDBJ databases">
        <title>Survival trade-offs in plant roots during colonization by closely related pathogenic and mutualistic fungi.</title>
        <authorList>
            <person name="Hacquard S."/>
            <person name="Kracher B."/>
            <person name="Hiruma K."/>
            <person name="Weinman A."/>
            <person name="Muench P."/>
            <person name="Garrido Oter R."/>
            <person name="Ver Loren van Themaat E."/>
            <person name="Dallerey J.-F."/>
            <person name="Damm U."/>
            <person name="Henrissat B."/>
            <person name="Lespinet O."/>
            <person name="Thon M."/>
            <person name="Kemen E."/>
            <person name="McHardy A.C."/>
            <person name="Schulze-Lefert P."/>
            <person name="O'Connell R.J."/>
        </authorList>
    </citation>
    <scope>NUCLEOTIDE SEQUENCE [LARGE SCALE GENOMIC DNA]</scope>
    <source>
        <strain evidence="2 3">0861</strain>
    </source>
</reference>
<evidence type="ECO:0000256" key="1">
    <source>
        <dbReference type="SAM" id="MobiDB-lite"/>
    </source>
</evidence>
<name>A0A166TSP9_9PEZI</name>
<accession>A0A166TSP9</accession>
<keyword evidence="3" id="KW-1185">Reference proteome</keyword>
<proteinExistence type="predicted"/>
<dbReference type="Proteomes" id="UP000076552">
    <property type="component" value="Unassembled WGS sequence"/>
</dbReference>
<gene>
    <name evidence="2" type="ORF">CT0861_11415</name>
</gene>
<dbReference type="EMBL" id="LFIV01000058">
    <property type="protein sequence ID" value="KZL72440.1"/>
    <property type="molecule type" value="Genomic_DNA"/>
</dbReference>
<organism evidence="2 3">
    <name type="scientific">Colletotrichum tofieldiae</name>
    <dbReference type="NCBI Taxonomy" id="708197"/>
    <lineage>
        <taxon>Eukaryota</taxon>
        <taxon>Fungi</taxon>
        <taxon>Dikarya</taxon>
        <taxon>Ascomycota</taxon>
        <taxon>Pezizomycotina</taxon>
        <taxon>Sordariomycetes</taxon>
        <taxon>Hypocreomycetidae</taxon>
        <taxon>Glomerellales</taxon>
        <taxon>Glomerellaceae</taxon>
        <taxon>Colletotrichum</taxon>
        <taxon>Colletotrichum spaethianum species complex</taxon>
    </lineage>
</organism>
<feature type="region of interest" description="Disordered" evidence="1">
    <location>
        <begin position="120"/>
        <end position="147"/>
    </location>
</feature>
<protein>
    <submittedName>
        <fullName evidence="2">Uncharacterized protein</fullName>
    </submittedName>
</protein>
<feature type="compositionally biased region" description="Low complexity" evidence="1">
    <location>
        <begin position="160"/>
        <end position="178"/>
    </location>
</feature>
<evidence type="ECO:0000313" key="3">
    <source>
        <dbReference type="Proteomes" id="UP000076552"/>
    </source>
</evidence>
<dbReference type="AlphaFoldDB" id="A0A166TSP9"/>
<feature type="region of interest" description="Disordered" evidence="1">
    <location>
        <begin position="159"/>
        <end position="188"/>
    </location>
</feature>
<evidence type="ECO:0000313" key="2">
    <source>
        <dbReference type="EMBL" id="KZL72440.1"/>
    </source>
</evidence>
<sequence length="283" mass="30785">MAPFSPSSSRRAEQLPRRITLCFLILCLPPGDETGSFLHRHRPSLDRLTPCHLGSEVGIVLPQAYTKGKAIMQDIAVDLYLQVLAVEEALGVCQGASLSWMALCTAISAHRWTKQRLRFKRPSLSTRHTQQPRALGGNKSASPSGVPRRFALTNQMMVPTASETSDTSKATSSSVSASMGPRWHPSPCYEAFPPKPEPRGSKPSKAMRPTNTAMDLISDAGWSLYTMPSTITACDGPPCLASAAHPRCLEFNGTEGEYVPHLSHHRYELLAGKDRKGTAHGVL</sequence>
<feature type="compositionally biased region" description="Polar residues" evidence="1">
    <location>
        <begin position="123"/>
        <end position="132"/>
    </location>
</feature>
<comment type="caution">
    <text evidence="2">The sequence shown here is derived from an EMBL/GenBank/DDBJ whole genome shotgun (WGS) entry which is preliminary data.</text>
</comment>